<protein>
    <submittedName>
        <fullName evidence="2">Uncharacterized protein</fullName>
    </submittedName>
</protein>
<accession>A0AAD7D9H5</accession>
<gene>
    <name evidence="2" type="ORF">B0H17DRAFT_1137081</name>
</gene>
<sequence length="147" mass="17088">MTPNYRGHYFLPPLSSEQTHYLGLKAQIVCENVNGGGWRVMEAAEAAEVEEISIPGHSGFKYCTSLLYLPLNQAYQIVGAYFMEPQAVDGGWWRRRRRRRWRRSPPQVILALNIVLHYYIFLSTEHTKQLVHISWNHRRWMEGDGGG</sequence>
<dbReference type="EMBL" id="JARKIE010000098">
    <property type="protein sequence ID" value="KAJ7686223.1"/>
    <property type="molecule type" value="Genomic_DNA"/>
</dbReference>
<evidence type="ECO:0000313" key="2">
    <source>
        <dbReference type="EMBL" id="KAJ7686223.1"/>
    </source>
</evidence>
<feature type="transmembrane region" description="Helical" evidence="1">
    <location>
        <begin position="104"/>
        <end position="121"/>
    </location>
</feature>
<organism evidence="2 3">
    <name type="scientific">Mycena rosella</name>
    <name type="common">Pink bonnet</name>
    <name type="synonym">Agaricus rosellus</name>
    <dbReference type="NCBI Taxonomy" id="1033263"/>
    <lineage>
        <taxon>Eukaryota</taxon>
        <taxon>Fungi</taxon>
        <taxon>Dikarya</taxon>
        <taxon>Basidiomycota</taxon>
        <taxon>Agaricomycotina</taxon>
        <taxon>Agaricomycetes</taxon>
        <taxon>Agaricomycetidae</taxon>
        <taxon>Agaricales</taxon>
        <taxon>Marasmiineae</taxon>
        <taxon>Mycenaceae</taxon>
        <taxon>Mycena</taxon>
    </lineage>
</organism>
<name>A0AAD7D9H5_MYCRO</name>
<evidence type="ECO:0000256" key="1">
    <source>
        <dbReference type="SAM" id="Phobius"/>
    </source>
</evidence>
<keyword evidence="1" id="KW-0812">Transmembrane</keyword>
<keyword evidence="1" id="KW-0472">Membrane</keyword>
<reference evidence="2" key="1">
    <citation type="submission" date="2023-03" db="EMBL/GenBank/DDBJ databases">
        <title>Massive genome expansion in bonnet fungi (Mycena s.s.) driven by repeated elements and novel gene families across ecological guilds.</title>
        <authorList>
            <consortium name="Lawrence Berkeley National Laboratory"/>
            <person name="Harder C.B."/>
            <person name="Miyauchi S."/>
            <person name="Viragh M."/>
            <person name="Kuo A."/>
            <person name="Thoen E."/>
            <person name="Andreopoulos B."/>
            <person name="Lu D."/>
            <person name="Skrede I."/>
            <person name="Drula E."/>
            <person name="Henrissat B."/>
            <person name="Morin E."/>
            <person name="Kohler A."/>
            <person name="Barry K."/>
            <person name="LaButti K."/>
            <person name="Morin E."/>
            <person name="Salamov A."/>
            <person name="Lipzen A."/>
            <person name="Mereny Z."/>
            <person name="Hegedus B."/>
            <person name="Baldrian P."/>
            <person name="Stursova M."/>
            <person name="Weitz H."/>
            <person name="Taylor A."/>
            <person name="Grigoriev I.V."/>
            <person name="Nagy L.G."/>
            <person name="Martin F."/>
            <person name="Kauserud H."/>
        </authorList>
    </citation>
    <scope>NUCLEOTIDE SEQUENCE</scope>
    <source>
        <strain evidence="2">CBHHK067</strain>
    </source>
</reference>
<comment type="caution">
    <text evidence="2">The sequence shown here is derived from an EMBL/GenBank/DDBJ whole genome shotgun (WGS) entry which is preliminary data.</text>
</comment>
<evidence type="ECO:0000313" key="3">
    <source>
        <dbReference type="Proteomes" id="UP001221757"/>
    </source>
</evidence>
<proteinExistence type="predicted"/>
<keyword evidence="3" id="KW-1185">Reference proteome</keyword>
<keyword evidence="1" id="KW-1133">Transmembrane helix</keyword>
<dbReference type="AlphaFoldDB" id="A0AAD7D9H5"/>
<dbReference type="Proteomes" id="UP001221757">
    <property type="component" value="Unassembled WGS sequence"/>
</dbReference>